<gene>
    <name evidence="2" type="ORF">L596_015481</name>
</gene>
<reference evidence="2 3" key="1">
    <citation type="journal article" date="2015" name="Genome Biol.">
        <title>Comparative genomics of Steinernema reveals deeply conserved gene regulatory networks.</title>
        <authorList>
            <person name="Dillman A.R."/>
            <person name="Macchietto M."/>
            <person name="Porter C.F."/>
            <person name="Rogers A."/>
            <person name="Williams B."/>
            <person name="Antoshechkin I."/>
            <person name="Lee M.M."/>
            <person name="Goodwin Z."/>
            <person name="Lu X."/>
            <person name="Lewis E.E."/>
            <person name="Goodrich-Blair H."/>
            <person name="Stock S.P."/>
            <person name="Adams B.J."/>
            <person name="Sternberg P.W."/>
            <person name="Mortazavi A."/>
        </authorList>
    </citation>
    <scope>NUCLEOTIDE SEQUENCE [LARGE SCALE GENOMIC DNA]</scope>
    <source>
        <strain evidence="2 3">ALL</strain>
    </source>
</reference>
<reference evidence="2 3" key="2">
    <citation type="journal article" date="2019" name="G3 (Bethesda)">
        <title>Hybrid Assembly of the Genome of the Entomopathogenic Nematode Steinernema carpocapsae Identifies the X-Chromosome.</title>
        <authorList>
            <person name="Serra L."/>
            <person name="Macchietto M."/>
            <person name="Macias-Munoz A."/>
            <person name="McGill C.J."/>
            <person name="Rodriguez I.M."/>
            <person name="Rodriguez B."/>
            <person name="Murad R."/>
            <person name="Mortazavi A."/>
        </authorList>
    </citation>
    <scope>NUCLEOTIDE SEQUENCE [LARGE SCALE GENOMIC DNA]</scope>
    <source>
        <strain evidence="2 3">ALL</strain>
    </source>
</reference>
<feature type="compositionally biased region" description="Basic and acidic residues" evidence="1">
    <location>
        <begin position="109"/>
        <end position="131"/>
    </location>
</feature>
<feature type="compositionally biased region" description="Basic and acidic residues" evidence="1">
    <location>
        <begin position="25"/>
        <end position="36"/>
    </location>
</feature>
<name>A0A4U5NG03_STECR</name>
<feature type="compositionally biased region" description="Basic and acidic residues" evidence="1">
    <location>
        <begin position="44"/>
        <end position="56"/>
    </location>
</feature>
<feature type="region of interest" description="Disordered" evidence="1">
    <location>
        <begin position="1"/>
        <end position="151"/>
    </location>
</feature>
<sequence>MTGSADNLEADKSGRRTQSRPRGIAGEKSDENERSGRSRQSRSRSRDKEDETERSGKVFRTRRKKEDESERSQKSIKARKTTRKSPNSPSLPQVNSDRNRVQVSPKTETQAETKEEEYVKVIKDAPSEKTTFEPIADASRPAVAHMHNHEG</sequence>
<comment type="caution">
    <text evidence="2">The sequence shown here is derived from an EMBL/GenBank/DDBJ whole genome shotgun (WGS) entry which is preliminary data.</text>
</comment>
<protein>
    <submittedName>
        <fullName evidence="2">Uncharacterized protein</fullName>
    </submittedName>
</protein>
<dbReference type="AlphaFoldDB" id="A0A4U5NG03"/>
<keyword evidence="3" id="KW-1185">Reference proteome</keyword>
<proteinExistence type="predicted"/>
<evidence type="ECO:0000256" key="1">
    <source>
        <dbReference type="SAM" id="MobiDB-lite"/>
    </source>
</evidence>
<accession>A0A4U5NG03</accession>
<organism evidence="2 3">
    <name type="scientific">Steinernema carpocapsae</name>
    <name type="common">Entomopathogenic nematode</name>
    <dbReference type="NCBI Taxonomy" id="34508"/>
    <lineage>
        <taxon>Eukaryota</taxon>
        <taxon>Metazoa</taxon>
        <taxon>Ecdysozoa</taxon>
        <taxon>Nematoda</taxon>
        <taxon>Chromadorea</taxon>
        <taxon>Rhabditida</taxon>
        <taxon>Tylenchina</taxon>
        <taxon>Panagrolaimomorpha</taxon>
        <taxon>Strongyloidoidea</taxon>
        <taxon>Steinernematidae</taxon>
        <taxon>Steinernema</taxon>
    </lineage>
</organism>
<evidence type="ECO:0000313" key="3">
    <source>
        <dbReference type="Proteomes" id="UP000298663"/>
    </source>
</evidence>
<feature type="compositionally biased region" description="Basic residues" evidence="1">
    <location>
        <begin position="74"/>
        <end position="83"/>
    </location>
</feature>
<dbReference type="EMBL" id="AZBU02000004">
    <property type="protein sequence ID" value="TKR81642.1"/>
    <property type="molecule type" value="Genomic_DNA"/>
</dbReference>
<evidence type="ECO:0000313" key="2">
    <source>
        <dbReference type="EMBL" id="TKR81642.1"/>
    </source>
</evidence>
<feature type="compositionally biased region" description="Basic and acidic residues" evidence="1">
    <location>
        <begin position="64"/>
        <end position="73"/>
    </location>
</feature>
<feature type="compositionally biased region" description="Polar residues" evidence="1">
    <location>
        <begin position="84"/>
        <end position="105"/>
    </location>
</feature>
<dbReference type="Proteomes" id="UP000298663">
    <property type="component" value="Unassembled WGS sequence"/>
</dbReference>